<evidence type="ECO:0000313" key="1">
    <source>
        <dbReference type="EMBL" id="JAN91570.1"/>
    </source>
</evidence>
<dbReference type="AlphaFoldDB" id="A0A0P6IX24"/>
<organism evidence="1">
    <name type="scientific">Daphnia magna</name>
    <dbReference type="NCBI Taxonomy" id="35525"/>
    <lineage>
        <taxon>Eukaryota</taxon>
        <taxon>Metazoa</taxon>
        <taxon>Ecdysozoa</taxon>
        <taxon>Arthropoda</taxon>
        <taxon>Crustacea</taxon>
        <taxon>Branchiopoda</taxon>
        <taxon>Diplostraca</taxon>
        <taxon>Cladocera</taxon>
        <taxon>Anomopoda</taxon>
        <taxon>Daphniidae</taxon>
        <taxon>Daphnia</taxon>
    </lineage>
</organism>
<sequence>MCNRGRYRDNAFCRVVFRLRFSAPRCVRFTHIKAKNKESKEKCPLFFLARRFVS</sequence>
<name>A0A0P6IX24_9CRUS</name>
<reference evidence="1" key="1">
    <citation type="submission" date="2015-10" db="EMBL/GenBank/DDBJ databases">
        <title>EvidentialGene: Evidence-directed Construction of Complete mRNA Transcriptomes without Genomes.</title>
        <authorList>
            <person name="Gilbert D.G."/>
        </authorList>
    </citation>
    <scope>NUCLEOTIDE SEQUENCE</scope>
</reference>
<protein>
    <submittedName>
        <fullName evidence="1">Uncharacterized protein</fullName>
    </submittedName>
</protein>
<dbReference type="EMBL" id="GDIQ01003167">
    <property type="protein sequence ID" value="JAN91570.1"/>
    <property type="molecule type" value="Transcribed_RNA"/>
</dbReference>
<accession>A0A0P6IX24</accession>
<proteinExistence type="predicted"/>